<dbReference type="PANTHER" id="PTHR28181">
    <property type="entry name" value="UPF0655 PROTEIN YCR015C"/>
    <property type="match status" value="1"/>
</dbReference>
<dbReference type="SUPFAM" id="SSF56784">
    <property type="entry name" value="HAD-like"/>
    <property type="match status" value="1"/>
</dbReference>
<dbReference type="PANTHER" id="PTHR28181:SF1">
    <property type="entry name" value="COLD TOLERANCE PROTEIN 1"/>
    <property type="match status" value="1"/>
</dbReference>
<dbReference type="Proteomes" id="UP001274830">
    <property type="component" value="Unassembled WGS sequence"/>
</dbReference>
<reference evidence="1" key="1">
    <citation type="submission" date="2023-07" db="EMBL/GenBank/DDBJ databases">
        <title>Black Yeasts Isolated from many extreme environments.</title>
        <authorList>
            <person name="Coleine C."/>
            <person name="Stajich J.E."/>
            <person name="Selbmann L."/>
        </authorList>
    </citation>
    <scope>NUCLEOTIDE SEQUENCE</scope>
    <source>
        <strain evidence="1">CCFEE 5485</strain>
    </source>
</reference>
<dbReference type="Gene3D" id="3.40.50.1000">
    <property type="entry name" value="HAD superfamily/HAD-like"/>
    <property type="match status" value="1"/>
</dbReference>
<organism evidence="1 2">
    <name type="scientific">Recurvomyces mirabilis</name>
    <dbReference type="NCBI Taxonomy" id="574656"/>
    <lineage>
        <taxon>Eukaryota</taxon>
        <taxon>Fungi</taxon>
        <taxon>Dikarya</taxon>
        <taxon>Ascomycota</taxon>
        <taxon>Pezizomycotina</taxon>
        <taxon>Dothideomycetes</taxon>
        <taxon>Dothideomycetidae</taxon>
        <taxon>Mycosphaerellales</taxon>
        <taxon>Teratosphaeriaceae</taxon>
        <taxon>Recurvomyces</taxon>
    </lineage>
</organism>
<sequence>MATAHVSRKPIYLVLDWDSTLTTGDTMSLLGNVPKVRGRGMTPATAEYPAWGSFFSAYIDDYKAHKAAHYPQSQEACHEEYSQWLQSLDAVELASSRRVCHSGFFTNSRSQHVRDVASDALLSGQLAMRTGWKDLFRLFSHDESMLAPTSSVSILSVNFSATFIRSALRCAVPESGAAPRPEQNDIVTMVNDMVIEANEIDGLDSPEGSSGRLYSSIRTAQHKLARVTTLRQEHQAEQPIVVYVGDSATDYECLRAADIGIWICDCTERDHQKRFAEVFKPLSLDVFSPIAIERWESDHVPGKTCLWTPGLDRIVELLSDLGMHTSTQSNTK</sequence>
<name>A0AAE0WTP6_9PEZI</name>
<dbReference type="EMBL" id="JAUTXT010000006">
    <property type="protein sequence ID" value="KAK3677591.1"/>
    <property type="molecule type" value="Genomic_DNA"/>
</dbReference>
<evidence type="ECO:0000313" key="2">
    <source>
        <dbReference type="Proteomes" id="UP001274830"/>
    </source>
</evidence>
<accession>A0AAE0WTP6</accession>
<comment type="caution">
    <text evidence="1">The sequence shown here is derived from an EMBL/GenBank/DDBJ whole genome shotgun (WGS) entry which is preliminary data.</text>
</comment>
<dbReference type="InterPro" id="IPR023214">
    <property type="entry name" value="HAD_sf"/>
</dbReference>
<gene>
    <name evidence="1" type="ORF">LTR78_002441</name>
</gene>
<keyword evidence="2" id="KW-1185">Reference proteome</keyword>
<dbReference type="InterPro" id="IPR036412">
    <property type="entry name" value="HAD-like_sf"/>
</dbReference>
<proteinExistence type="predicted"/>
<dbReference type="InterPro" id="IPR050849">
    <property type="entry name" value="HAD-like_hydrolase_phosphatase"/>
</dbReference>
<evidence type="ECO:0000313" key="1">
    <source>
        <dbReference type="EMBL" id="KAK3677591.1"/>
    </source>
</evidence>
<dbReference type="AlphaFoldDB" id="A0AAE0WTP6"/>
<protein>
    <submittedName>
        <fullName evidence="1">Uncharacterized protein</fullName>
    </submittedName>
</protein>